<comment type="caution">
    <text evidence="3">The sequence shown here is derived from an EMBL/GenBank/DDBJ whole genome shotgun (WGS) entry which is preliminary data.</text>
</comment>
<feature type="signal peptide" evidence="2">
    <location>
        <begin position="1"/>
        <end position="17"/>
    </location>
</feature>
<gene>
    <name evidence="3" type="ORF">E2C01_088778</name>
</gene>
<name>A0A5B7J732_PORTR</name>
<dbReference type="AlphaFoldDB" id="A0A5B7J732"/>
<proteinExistence type="predicted"/>
<dbReference type="EMBL" id="VSRR010095589">
    <property type="protein sequence ID" value="MPC93641.1"/>
    <property type="molecule type" value="Genomic_DNA"/>
</dbReference>
<accession>A0A5B7J732</accession>
<evidence type="ECO:0000256" key="2">
    <source>
        <dbReference type="SAM" id="SignalP"/>
    </source>
</evidence>
<organism evidence="3 4">
    <name type="scientific">Portunus trituberculatus</name>
    <name type="common">Swimming crab</name>
    <name type="synonym">Neptunus trituberculatus</name>
    <dbReference type="NCBI Taxonomy" id="210409"/>
    <lineage>
        <taxon>Eukaryota</taxon>
        <taxon>Metazoa</taxon>
        <taxon>Ecdysozoa</taxon>
        <taxon>Arthropoda</taxon>
        <taxon>Crustacea</taxon>
        <taxon>Multicrustacea</taxon>
        <taxon>Malacostraca</taxon>
        <taxon>Eumalacostraca</taxon>
        <taxon>Eucarida</taxon>
        <taxon>Decapoda</taxon>
        <taxon>Pleocyemata</taxon>
        <taxon>Brachyura</taxon>
        <taxon>Eubrachyura</taxon>
        <taxon>Portunoidea</taxon>
        <taxon>Portunidae</taxon>
        <taxon>Portuninae</taxon>
        <taxon>Portunus</taxon>
    </lineage>
</organism>
<feature type="chain" id="PRO_5022755129" evidence="2">
    <location>
        <begin position="18"/>
        <end position="193"/>
    </location>
</feature>
<evidence type="ECO:0000313" key="4">
    <source>
        <dbReference type="Proteomes" id="UP000324222"/>
    </source>
</evidence>
<keyword evidence="4" id="KW-1185">Reference proteome</keyword>
<evidence type="ECO:0000256" key="1">
    <source>
        <dbReference type="SAM" id="MobiDB-lite"/>
    </source>
</evidence>
<protein>
    <submittedName>
        <fullName evidence="3">Uncharacterized protein</fullName>
    </submittedName>
</protein>
<reference evidence="3 4" key="1">
    <citation type="submission" date="2019-05" db="EMBL/GenBank/DDBJ databases">
        <title>Another draft genome of Portunus trituberculatus and its Hox gene families provides insights of decapod evolution.</title>
        <authorList>
            <person name="Jeong J.-H."/>
            <person name="Song I."/>
            <person name="Kim S."/>
            <person name="Choi T."/>
            <person name="Kim D."/>
            <person name="Ryu S."/>
            <person name="Kim W."/>
        </authorList>
    </citation>
    <scope>NUCLEOTIDE SEQUENCE [LARGE SCALE GENOMIC DNA]</scope>
    <source>
        <tissue evidence="3">Muscle</tissue>
    </source>
</reference>
<feature type="region of interest" description="Disordered" evidence="1">
    <location>
        <begin position="119"/>
        <end position="139"/>
    </location>
</feature>
<feature type="region of interest" description="Disordered" evidence="1">
    <location>
        <begin position="168"/>
        <end position="193"/>
    </location>
</feature>
<sequence>MKAIHFVLAVAVVVVQAWPEGQPNCGLAGNWSDPEKKDRMAIATNEVGNFTQHQVTYNTSGKVFNGSGFLGDERAAAMTVKSPNESLLVTMLCYNKDLWVMQTPLLNSQRVVRVFTLTRDEPPPQPPLPVAQDAATSPTGHGAAPRYFLVNITIPKLSEDALSMNDSASYRKSVTDDAAPSQQRDVPAQDQVA</sequence>
<keyword evidence="2" id="KW-0732">Signal</keyword>
<dbReference type="Proteomes" id="UP000324222">
    <property type="component" value="Unassembled WGS sequence"/>
</dbReference>
<evidence type="ECO:0000313" key="3">
    <source>
        <dbReference type="EMBL" id="MPC93641.1"/>
    </source>
</evidence>